<dbReference type="Pfam" id="PF00395">
    <property type="entry name" value="SLH"/>
    <property type="match status" value="2"/>
</dbReference>
<gene>
    <name evidence="5" type="ORF">Bccel_0849</name>
</gene>
<dbReference type="eggNOG" id="COG3408">
    <property type="taxonomic scope" value="Bacteria"/>
</dbReference>
<feature type="region of interest" description="Disordered" evidence="2">
    <location>
        <begin position="228"/>
        <end position="248"/>
    </location>
</feature>
<dbReference type="PANTHER" id="PTHR43308:SF5">
    <property type="entry name" value="S-LAYER PROTEIN _ PEPTIDOGLYCAN ENDO-BETA-N-ACETYLGLUCOSAMINIDASE"/>
    <property type="match status" value="1"/>
</dbReference>
<evidence type="ECO:0000259" key="4">
    <source>
        <dbReference type="PROSITE" id="PS51272"/>
    </source>
</evidence>
<dbReference type="STRING" id="398512.Bccel_0849"/>
<protein>
    <submittedName>
        <fullName evidence="5">S-layer domain-containing protein</fullName>
    </submittedName>
</protein>
<keyword evidence="1" id="KW-0677">Repeat</keyword>
<dbReference type="PROSITE" id="PS51272">
    <property type="entry name" value="SLH"/>
    <property type="match status" value="3"/>
</dbReference>
<name>A0A0L6JIL9_9FIRM</name>
<evidence type="ECO:0000256" key="3">
    <source>
        <dbReference type="SAM" id="SignalP"/>
    </source>
</evidence>
<dbReference type="Gene3D" id="2.60.40.10">
    <property type="entry name" value="Immunoglobulins"/>
    <property type="match status" value="2"/>
</dbReference>
<feature type="domain" description="SLH" evidence="4">
    <location>
        <begin position="99"/>
        <end position="160"/>
    </location>
</feature>
<dbReference type="OrthoDB" id="5845122at2"/>
<feature type="domain" description="SLH" evidence="4">
    <location>
        <begin position="35"/>
        <end position="98"/>
    </location>
</feature>
<dbReference type="AlphaFoldDB" id="A0A0L6JIL9"/>
<dbReference type="InterPro" id="IPR001119">
    <property type="entry name" value="SLH_dom"/>
</dbReference>
<keyword evidence="3" id="KW-0732">Signal</keyword>
<dbReference type="InterPro" id="IPR013783">
    <property type="entry name" value="Ig-like_fold"/>
</dbReference>
<evidence type="ECO:0000313" key="5">
    <source>
        <dbReference type="EMBL" id="KNY25589.1"/>
    </source>
</evidence>
<comment type="caution">
    <text evidence="5">The sequence shown here is derived from an EMBL/GenBank/DDBJ whole genome shotgun (WGS) entry which is preliminary data.</text>
</comment>
<sequence length="477" mass="53043" precursor="true">MKVTKKAILFLTLLMLIIQVPFFALSEENTTETKVTQTFSDVDSDNWAYEAISWMVDKKILAGYNDGSFKPSKTITRAEFAKIMVLTLELPLKDTDEPTFVDISKDSWEFDYVETAKYYLTGFRTSKGDYFKSGNEAVREDMAVALVKALKLSSETADESVLNTFNDSDSISTALKKYVVIAVKNGIMKGNAVANSDEKAFRPQNPLTRAEAAVLLYNIVKEKKITYDNSSSEDKTSIEPEKPEMNETETVTAHKKPVVTGKIDGNRIVLNWTPADSNGFTYYKVVVSKSNPYPRYPQDGYMFVISDRNKTSQTIDVSNGYNGGDFGGKLAAGQKYYFSITSVYSDEKVAGNAVLLTVPKKETETYSGSSHIKPKVSASVANGKITLKWQATNSSDFNYYKIVVSKSNSAPKYPEDGYLTYITEKDHTSYTIDVSTAYNGGDIGGYLIPGKKYYFSVTNVYGNEKIPGNAVYLEVPR</sequence>
<evidence type="ECO:0000256" key="1">
    <source>
        <dbReference type="ARBA" id="ARBA00022737"/>
    </source>
</evidence>
<reference evidence="6" key="1">
    <citation type="submission" date="2015-07" db="EMBL/GenBank/DDBJ databases">
        <title>Near-Complete Genome Sequence of the Cellulolytic Bacterium Bacteroides (Pseudobacteroides) cellulosolvens ATCC 35603.</title>
        <authorList>
            <person name="Dassa B."/>
            <person name="Utturkar S.M."/>
            <person name="Klingeman D.M."/>
            <person name="Hurt R.A."/>
            <person name="Keller M."/>
            <person name="Xu J."/>
            <person name="Reddy Y.H.K."/>
            <person name="Borovok I."/>
            <person name="Grinberg I.R."/>
            <person name="Lamed R."/>
            <person name="Zhivin O."/>
            <person name="Bayer E.A."/>
            <person name="Brown S.D."/>
        </authorList>
    </citation>
    <scope>NUCLEOTIDE SEQUENCE [LARGE SCALE GENOMIC DNA]</scope>
    <source>
        <strain evidence="6">DSM 2933</strain>
    </source>
</reference>
<feature type="chain" id="PRO_5005565934" evidence="3">
    <location>
        <begin position="27"/>
        <end position="477"/>
    </location>
</feature>
<keyword evidence="6" id="KW-1185">Reference proteome</keyword>
<evidence type="ECO:0000256" key="2">
    <source>
        <dbReference type="SAM" id="MobiDB-lite"/>
    </source>
</evidence>
<organism evidence="5 6">
    <name type="scientific">Pseudobacteroides cellulosolvens ATCC 35603 = DSM 2933</name>
    <dbReference type="NCBI Taxonomy" id="398512"/>
    <lineage>
        <taxon>Bacteria</taxon>
        <taxon>Bacillati</taxon>
        <taxon>Bacillota</taxon>
        <taxon>Clostridia</taxon>
        <taxon>Eubacteriales</taxon>
        <taxon>Oscillospiraceae</taxon>
        <taxon>Pseudobacteroides</taxon>
    </lineage>
</organism>
<dbReference type="EMBL" id="LGTC01000001">
    <property type="protein sequence ID" value="KNY25589.1"/>
    <property type="molecule type" value="Genomic_DNA"/>
</dbReference>
<evidence type="ECO:0000313" key="6">
    <source>
        <dbReference type="Proteomes" id="UP000036923"/>
    </source>
</evidence>
<feature type="signal peptide" evidence="3">
    <location>
        <begin position="1"/>
        <end position="26"/>
    </location>
</feature>
<dbReference type="InterPro" id="IPR051465">
    <property type="entry name" value="Cell_Envelope_Struct_Comp"/>
</dbReference>
<feature type="domain" description="SLH" evidence="4">
    <location>
        <begin position="162"/>
        <end position="230"/>
    </location>
</feature>
<dbReference type="PATRIC" id="fig|398512.5.peg.883"/>
<feature type="compositionally biased region" description="Basic and acidic residues" evidence="2">
    <location>
        <begin position="228"/>
        <end position="245"/>
    </location>
</feature>
<dbReference type="PANTHER" id="PTHR43308">
    <property type="entry name" value="OUTER MEMBRANE PROTEIN ALPHA-RELATED"/>
    <property type="match status" value="1"/>
</dbReference>
<proteinExistence type="predicted"/>
<accession>A0A0L6JIL9</accession>
<dbReference type="RefSeq" id="WP_036941206.1">
    <property type="nucleotide sequence ID" value="NZ_JQKC01000014.1"/>
</dbReference>
<dbReference type="Proteomes" id="UP000036923">
    <property type="component" value="Unassembled WGS sequence"/>
</dbReference>